<evidence type="ECO:0000256" key="4">
    <source>
        <dbReference type="ARBA" id="ARBA00022989"/>
    </source>
</evidence>
<evidence type="ECO:0000256" key="6">
    <source>
        <dbReference type="SAM" id="Coils"/>
    </source>
</evidence>
<protein>
    <submittedName>
        <fullName evidence="7">LemA protein</fullName>
    </submittedName>
</protein>
<organism evidence="7 8">
    <name type="scientific">Anaerorhabdus furcosa</name>
    <dbReference type="NCBI Taxonomy" id="118967"/>
    <lineage>
        <taxon>Bacteria</taxon>
        <taxon>Bacillati</taxon>
        <taxon>Bacillota</taxon>
        <taxon>Erysipelotrichia</taxon>
        <taxon>Erysipelotrichales</taxon>
        <taxon>Erysipelotrichaceae</taxon>
        <taxon>Anaerorhabdus</taxon>
    </lineage>
</organism>
<keyword evidence="5" id="KW-0472">Membrane</keyword>
<evidence type="ECO:0000256" key="1">
    <source>
        <dbReference type="ARBA" id="ARBA00004167"/>
    </source>
</evidence>
<feature type="coiled-coil region" evidence="6">
    <location>
        <begin position="109"/>
        <end position="136"/>
    </location>
</feature>
<comment type="similarity">
    <text evidence="2">Belongs to the LemA family.</text>
</comment>
<dbReference type="RefSeq" id="WP_078711159.1">
    <property type="nucleotide sequence ID" value="NZ_FUWY01000002.1"/>
</dbReference>
<proteinExistence type="inferred from homology"/>
<dbReference type="EMBL" id="FUWY01000002">
    <property type="protein sequence ID" value="SJZ49510.1"/>
    <property type="molecule type" value="Genomic_DNA"/>
</dbReference>
<dbReference type="PANTHER" id="PTHR34478">
    <property type="entry name" value="PROTEIN LEMA"/>
    <property type="match status" value="1"/>
</dbReference>
<gene>
    <name evidence="7" type="ORF">SAMN02745191_0723</name>
</gene>
<dbReference type="AlphaFoldDB" id="A0A1T4L4S9"/>
<reference evidence="8" key="1">
    <citation type="submission" date="2017-02" db="EMBL/GenBank/DDBJ databases">
        <authorList>
            <person name="Varghese N."/>
            <person name="Submissions S."/>
        </authorList>
    </citation>
    <scope>NUCLEOTIDE SEQUENCE [LARGE SCALE GENOMIC DNA]</scope>
    <source>
        <strain evidence="8">ATCC 25662</strain>
    </source>
</reference>
<dbReference type="SUPFAM" id="SSF140478">
    <property type="entry name" value="LemA-like"/>
    <property type="match status" value="1"/>
</dbReference>
<dbReference type="OrthoDB" id="9804152at2"/>
<comment type="subcellular location">
    <subcellularLocation>
        <location evidence="1">Membrane</location>
        <topology evidence="1">Single-pass membrane protein</topology>
    </subcellularLocation>
</comment>
<evidence type="ECO:0000256" key="2">
    <source>
        <dbReference type="ARBA" id="ARBA00008854"/>
    </source>
</evidence>
<dbReference type="STRING" id="118967.SAMN02745191_0723"/>
<dbReference type="PANTHER" id="PTHR34478:SF1">
    <property type="entry name" value="PROTEIN LEMA"/>
    <property type="match status" value="1"/>
</dbReference>
<dbReference type="Pfam" id="PF04011">
    <property type="entry name" value="LemA"/>
    <property type="match status" value="1"/>
</dbReference>
<accession>A0A1T4L4S9</accession>
<name>A0A1T4L4S9_9FIRM</name>
<dbReference type="InterPro" id="IPR023353">
    <property type="entry name" value="LemA-like_dom_sf"/>
</dbReference>
<evidence type="ECO:0000313" key="8">
    <source>
        <dbReference type="Proteomes" id="UP000243297"/>
    </source>
</evidence>
<dbReference type="InterPro" id="IPR007156">
    <property type="entry name" value="MamQ_LemA"/>
</dbReference>
<dbReference type="Gene3D" id="1.20.1440.20">
    <property type="entry name" value="LemA-like domain"/>
    <property type="match status" value="1"/>
</dbReference>
<evidence type="ECO:0000256" key="3">
    <source>
        <dbReference type="ARBA" id="ARBA00022692"/>
    </source>
</evidence>
<keyword evidence="8" id="KW-1185">Reference proteome</keyword>
<keyword evidence="4" id="KW-1133">Transmembrane helix</keyword>
<keyword evidence="3" id="KW-0812">Transmembrane</keyword>
<sequence>MVWIIVIVILAVLVIWAISSYNSFITWKNKVEEAFSTMDVYLKKRYDMIPNLVETVKGYAKHESETLEAVINARNAAASATTMEGKIEAEKGLSGVLGRLFALTESYPDLKANQNFIELQTQIKQMEEEIANSRKYYNGVVKEYNTRCEMFPSSIIASIFNFKKQPMFVVSDETQRENVKVQF</sequence>
<evidence type="ECO:0000313" key="7">
    <source>
        <dbReference type="EMBL" id="SJZ49510.1"/>
    </source>
</evidence>
<keyword evidence="6" id="KW-0175">Coiled coil</keyword>
<dbReference type="GO" id="GO:0016020">
    <property type="term" value="C:membrane"/>
    <property type="evidence" value="ECO:0007669"/>
    <property type="project" value="UniProtKB-SubCell"/>
</dbReference>
<dbReference type="Proteomes" id="UP000243297">
    <property type="component" value="Unassembled WGS sequence"/>
</dbReference>
<evidence type="ECO:0000256" key="5">
    <source>
        <dbReference type="ARBA" id="ARBA00023136"/>
    </source>
</evidence>